<organism evidence="1 2">
    <name type="scientific">Mycobacterium phage Baloo</name>
    <dbReference type="NCBI Taxonomy" id="2099645"/>
    <lineage>
        <taxon>Viruses</taxon>
        <taxon>Duplodnaviria</taxon>
        <taxon>Heunggongvirae</taxon>
        <taxon>Uroviricota</taxon>
        <taxon>Caudoviricetes</taxon>
        <taxon>Bclasvirinae</taxon>
        <taxon>Pipefishvirus</taxon>
        <taxon>Pipefishvirus athena</taxon>
    </lineage>
</organism>
<sequence length="71" mass="8597">MMYPCTCADRRNDIECPAHVEHNHMAQAFIRRNPIYVQIAWELDLHWASDRVDRLFYQHNHVEGWNFPARC</sequence>
<reference evidence="1 2" key="1">
    <citation type="submission" date="2018-02" db="EMBL/GenBank/DDBJ databases">
        <authorList>
            <person name="Ng W.L."/>
            <person name="Stoner T.H."/>
            <person name="Russell D.A."/>
            <person name="Garlena R.A."/>
            <person name="Stoner T.H."/>
            <person name="Pope W.H."/>
            <person name="Jacobs-Sera D."/>
            <person name="Hatfull G.F."/>
        </authorList>
    </citation>
    <scope>NUCLEOTIDE SEQUENCE [LARGE SCALE GENOMIC DNA]</scope>
</reference>
<protein>
    <submittedName>
        <fullName evidence="1">Uncharacterized protein</fullName>
    </submittedName>
</protein>
<accession>A0A2P1CCX2</accession>
<proteinExistence type="predicted"/>
<dbReference type="Proteomes" id="UP000241655">
    <property type="component" value="Segment"/>
</dbReference>
<evidence type="ECO:0000313" key="2">
    <source>
        <dbReference type="Proteomes" id="UP000241655"/>
    </source>
</evidence>
<evidence type="ECO:0000313" key="1">
    <source>
        <dbReference type="EMBL" id="AVJ49096.1"/>
    </source>
</evidence>
<gene>
    <name evidence="1" type="primary">91</name>
    <name evidence="1" type="ORF">PBI_BALOO_91</name>
</gene>
<name>A0A2P1CCX2_9CAUD</name>
<dbReference type="EMBL" id="MG920059">
    <property type="protein sequence ID" value="AVJ49096.1"/>
    <property type="molecule type" value="Genomic_DNA"/>
</dbReference>